<dbReference type="PANTHER" id="PTHR32341">
    <property type="entry name" value="INTERFERON-INDUCIBLE GTPASE"/>
    <property type="match status" value="1"/>
</dbReference>
<keyword evidence="3" id="KW-0378">Hydrolase</keyword>
<dbReference type="GO" id="GO:0016787">
    <property type="term" value="F:hydrolase activity"/>
    <property type="evidence" value="ECO:0007669"/>
    <property type="project" value="UniProtKB-KW"/>
</dbReference>
<dbReference type="PANTHER" id="PTHR32341:SF10">
    <property type="entry name" value="INTERFERON-INDUCIBLE GTPASE 5"/>
    <property type="match status" value="1"/>
</dbReference>
<evidence type="ECO:0000256" key="4">
    <source>
        <dbReference type="ARBA" id="ARBA00023134"/>
    </source>
</evidence>
<dbReference type="InterPro" id="IPR007743">
    <property type="entry name" value="Immunity-related_GTPase-like"/>
</dbReference>
<dbReference type="InterPro" id="IPR051515">
    <property type="entry name" value="IRG"/>
</dbReference>
<keyword evidence="5" id="KW-1133">Transmembrane helix</keyword>
<dbReference type="SUPFAM" id="SSF52540">
    <property type="entry name" value="P-loop containing nucleoside triphosphate hydrolases"/>
    <property type="match status" value="1"/>
</dbReference>
<evidence type="ECO:0000256" key="5">
    <source>
        <dbReference type="SAM" id="Phobius"/>
    </source>
</evidence>
<evidence type="ECO:0000256" key="1">
    <source>
        <dbReference type="ARBA" id="ARBA00005429"/>
    </source>
</evidence>
<dbReference type="PROSITE" id="PS51716">
    <property type="entry name" value="G_IRG"/>
    <property type="match status" value="1"/>
</dbReference>
<evidence type="ECO:0000256" key="3">
    <source>
        <dbReference type="ARBA" id="ARBA00022801"/>
    </source>
</evidence>
<dbReference type="EMBL" id="JARQWQ010000150">
    <property type="protein sequence ID" value="KAK2548290.1"/>
    <property type="molecule type" value="Genomic_DNA"/>
</dbReference>
<dbReference type="InterPro" id="IPR027417">
    <property type="entry name" value="P-loop_NTPase"/>
</dbReference>
<dbReference type="AlphaFoldDB" id="A0AAD9PTA3"/>
<keyword evidence="8" id="KW-1185">Reference proteome</keyword>
<dbReference type="Proteomes" id="UP001249851">
    <property type="component" value="Unassembled WGS sequence"/>
</dbReference>
<feature type="domain" description="IRG-type G" evidence="6">
    <location>
        <begin position="109"/>
        <end position="305"/>
    </location>
</feature>
<comment type="similarity">
    <text evidence="1">Belongs to the TRAFAC class dynamin-like GTPase superfamily. IRG family.</text>
</comment>
<comment type="caution">
    <text evidence="7">The sequence shown here is derived from an EMBL/GenBank/DDBJ whole genome shotgun (WGS) entry which is preliminary data.</text>
</comment>
<proteinExistence type="inferred from homology"/>
<reference evidence="7" key="2">
    <citation type="journal article" date="2023" name="Science">
        <title>Genomic signatures of disease resistance in endangered staghorn corals.</title>
        <authorList>
            <person name="Vollmer S.V."/>
            <person name="Selwyn J.D."/>
            <person name="Despard B.A."/>
            <person name="Roesel C.L."/>
        </authorList>
    </citation>
    <scope>NUCLEOTIDE SEQUENCE</scope>
    <source>
        <strain evidence="7">K2</strain>
    </source>
</reference>
<evidence type="ECO:0000256" key="2">
    <source>
        <dbReference type="ARBA" id="ARBA00022741"/>
    </source>
</evidence>
<gene>
    <name evidence="7" type="ORF">P5673_031522</name>
</gene>
<keyword evidence="4" id="KW-0342">GTP-binding</keyword>
<name>A0AAD9PTA3_ACRCE</name>
<dbReference type="InterPro" id="IPR030385">
    <property type="entry name" value="G_IRG_dom"/>
</dbReference>
<sequence length="445" mass="49657">CATCSQNQVNEKECIFIRTKIDNSARAESRKRSFDEQGMLTKIRPNCLESLGDLLTFDEDVFLISSHQPNKWHFSRLTQAIFDAHEIDVSGVSNIQEFIRKRLERWRGVEVNIAVTGESGSGKSSFINAIKELHEDDDGAAPVDINECTREPTAYDHPTNSKIKFWDLPGIGTTNYPDLNTYVQKVQLEKYHAFVIVTTSRFTKNDSLLAEKIRSMKKSFFFVRCKIDYGAIVQKTFGDLLSNQEDVFLIDNHERETWDFVRLTQAILDAHNRFQRETLTLSLGKAITRSSDKIFQRKVNVLKARLGMVAAASAAAAVVPLPGLSLAVDAALILREFKLYRSQLGLPEVGSAEFAKLHLATKEKVLKVGLTTAAQVSGFLAPYAADATLEEFARYLPVVGVAIASCMSFGATYYALYKLLGVVEDAALNVLKEAHEKTSAELEID</sequence>
<feature type="transmembrane region" description="Helical" evidence="5">
    <location>
        <begin position="395"/>
        <end position="416"/>
    </location>
</feature>
<dbReference type="Gene3D" id="3.40.50.300">
    <property type="entry name" value="P-loop containing nucleotide triphosphate hydrolases"/>
    <property type="match status" value="2"/>
</dbReference>
<feature type="non-terminal residue" evidence="7">
    <location>
        <position position="1"/>
    </location>
</feature>
<dbReference type="Pfam" id="PF05049">
    <property type="entry name" value="IIGP"/>
    <property type="match status" value="3"/>
</dbReference>
<dbReference type="GO" id="GO:0016020">
    <property type="term" value="C:membrane"/>
    <property type="evidence" value="ECO:0007669"/>
    <property type="project" value="InterPro"/>
</dbReference>
<reference evidence="7" key="1">
    <citation type="journal article" date="2023" name="G3 (Bethesda)">
        <title>Whole genome assembly and annotation of the endangered Caribbean coral Acropora cervicornis.</title>
        <authorList>
            <person name="Selwyn J.D."/>
            <person name="Vollmer S.V."/>
        </authorList>
    </citation>
    <scope>NUCLEOTIDE SEQUENCE</scope>
    <source>
        <strain evidence="7">K2</strain>
    </source>
</reference>
<accession>A0AAD9PTA3</accession>
<organism evidence="7 8">
    <name type="scientific">Acropora cervicornis</name>
    <name type="common">Staghorn coral</name>
    <dbReference type="NCBI Taxonomy" id="6130"/>
    <lineage>
        <taxon>Eukaryota</taxon>
        <taxon>Metazoa</taxon>
        <taxon>Cnidaria</taxon>
        <taxon>Anthozoa</taxon>
        <taxon>Hexacorallia</taxon>
        <taxon>Scleractinia</taxon>
        <taxon>Astrocoeniina</taxon>
        <taxon>Acroporidae</taxon>
        <taxon>Acropora</taxon>
    </lineage>
</organism>
<keyword evidence="5" id="KW-0472">Membrane</keyword>
<evidence type="ECO:0000259" key="6">
    <source>
        <dbReference type="PROSITE" id="PS51716"/>
    </source>
</evidence>
<evidence type="ECO:0000313" key="8">
    <source>
        <dbReference type="Proteomes" id="UP001249851"/>
    </source>
</evidence>
<protein>
    <submittedName>
        <fullName evidence="7">Interferon-inducible GTPase 1</fullName>
    </submittedName>
</protein>
<dbReference type="FunFam" id="3.40.50.300:FF:000541">
    <property type="entry name" value="Immunity related GTPase M"/>
    <property type="match status" value="1"/>
</dbReference>
<feature type="transmembrane region" description="Helical" evidence="5">
    <location>
        <begin position="306"/>
        <end position="334"/>
    </location>
</feature>
<evidence type="ECO:0000313" key="7">
    <source>
        <dbReference type="EMBL" id="KAK2548290.1"/>
    </source>
</evidence>
<dbReference type="GO" id="GO:0005525">
    <property type="term" value="F:GTP binding"/>
    <property type="evidence" value="ECO:0007669"/>
    <property type="project" value="UniProtKB-KW"/>
</dbReference>
<keyword evidence="5" id="KW-0812">Transmembrane</keyword>
<keyword evidence="2" id="KW-0547">Nucleotide-binding</keyword>